<feature type="compositionally biased region" description="Basic and acidic residues" evidence="6">
    <location>
        <begin position="393"/>
        <end position="402"/>
    </location>
</feature>
<dbReference type="PROSITE" id="PS51192">
    <property type="entry name" value="HELICASE_ATP_BIND_1"/>
    <property type="match status" value="1"/>
</dbReference>
<evidence type="ECO:0000313" key="7">
    <source>
        <dbReference type="EMBL" id="QIJ71479.1"/>
    </source>
</evidence>
<keyword evidence="1" id="KW-0547">Nucleotide-binding</keyword>
<dbReference type="Gene3D" id="3.40.50.300">
    <property type="entry name" value="P-loop containing nucleotide triphosphate hydrolases"/>
    <property type="match status" value="2"/>
</dbReference>
<accession>A0A6G7PUX5</accession>
<keyword evidence="3 7" id="KW-0347">Helicase</keyword>
<dbReference type="InterPro" id="IPR050079">
    <property type="entry name" value="DEAD_box_RNA_helicase"/>
</dbReference>
<sequence length="402" mass="46167">MEAEARSRLLLEPLGRPFDAFSLDEKLKLNLKRIGLKRTTIFQDFCLPHILAEDEELLVEAPRGSGKATAYLLGSLQYLLRHEGRALILTPQEKRARSLAQEAETLAEDTGISTLFFGGSKEELSFQMKELEKGARLIISTPRWLTKIFKWRLLDPSSIRLLVVDEPEAMLKELSIVEGLRPQKIMVFLNQVSYEAVSWAYRLLQRPFELFWGRRPRRPGELRFRLYHVSQKEKFALLLELLKEMGRRRVIIFTANELVAKALSGDLKRHGFLTLCLLPESQPRQRLELIRRFNSQRAAILVTTDESVPYLDLLKTRCLINYDLPATADEFLLRIGSLPSGAQVINLCDETGAFSLEEIEKALGEKMTVVWARPKREARRQTRASSTSPRRQGHWDSRSLSP</sequence>
<dbReference type="GO" id="GO:0003724">
    <property type="term" value="F:RNA helicase activity"/>
    <property type="evidence" value="ECO:0007669"/>
    <property type="project" value="TreeGrafter"/>
</dbReference>
<evidence type="ECO:0000256" key="2">
    <source>
        <dbReference type="ARBA" id="ARBA00022801"/>
    </source>
</evidence>
<dbReference type="SUPFAM" id="SSF52540">
    <property type="entry name" value="P-loop containing nucleoside triphosphate hydrolases"/>
    <property type="match status" value="2"/>
</dbReference>
<evidence type="ECO:0000256" key="1">
    <source>
        <dbReference type="ARBA" id="ARBA00022741"/>
    </source>
</evidence>
<dbReference type="InterPro" id="IPR014001">
    <property type="entry name" value="Helicase_ATP-bd"/>
</dbReference>
<dbReference type="AlphaFoldDB" id="A0A6G7PUX5"/>
<evidence type="ECO:0000256" key="3">
    <source>
        <dbReference type="ARBA" id="ARBA00022806"/>
    </source>
</evidence>
<gene>
    <name evidence="7" type="ORF">G4V39_03945</name>
</gene>
<dbReference type="InterPro" id="IPR027417">
    <property type="entry name" value="P-loop_NTPase"/>
</dbReference>
<name>A0A6G7PUX5_9BACT</name>
<proteinExistence type="inferred from homology"/>
<keyword evidence="4" id="KW-0067">ATP-binding</keyword>
<evidence type="ECO:0000256" key="4">
    <source>
        <dbReference type="ARBA" id="ARBA00022840"/>
    </source>
</evidence>
<comment type="similarity">
    <text evidence="5">Belongs to the DEAD box helicase family.</text>
</comment>
<protein>
    <submittedName>
        <fullName evidence="7">DEAD/DEAH box helicase</fullName>
    </submittedName>
</protein>
<dbReference type="Pfam" id="PF00270">
    <property type="entry name" value="DEAD"/>
    <property type="match status" value="1"/>
</dbReference>
<organism evidence="7 8">
    <name type="scientific">Thermosulfuriphilus ammonigenes</name>
    <dbReference type="NCBI Taxonomy" id="1936021"/>
    <lineage>
        <taxon>Bacteria</taxon>
        <taxon>Pseudomonadati</taxon>
        <taxon>Thermodesulfobacteriota</taxon>
        <taxon>Thermodesulfobacteria</taxon>
        <taxon>Thermodesulfobacteriales</taxon>
        <taxon>Thermodesulfobacteriaceae</taxon>
        <taxon>Thermosulfuriphilus</taxon>
    </lineage>
</organism>
<dbReference type="GO" id="GO:0005524">
    <property type="term" value="F:ATP binding"/>
    <property type="evidence" value="ECO:0007669"/>
    <property type="project" value="UniProtKB-KW"/>
</dbReference>
<dbReference type="InterPro" id="IPR011545">
    <property type="entry name" value="DEAD/DEAH_box_helicase_dom"/>
</dbReference>
<dbReference type="PANTHER" id="PTHR47959">
    <property type="entry name" value="ATP-DEPENDENT RNA HELICASE RHLE-RELATED"/>
    <property type="match status" value="1"/>
</dbReference>
<dbReference type="Proteomes" id="UP000502179">
    <property type="component" value="Chromosome"/>
</dbReference>
<feature type="region of interest" description="Disordered" evidence="6">
    <location>
        <begin position="374"/>
        <end position="402"/>
    </location>
</feature>
<reference evidence="7 8" key="1">
    <citation type="submission" date="2020-02" db="EMBL/GenBank/DDBJ databases">
        <title>Genome analysis of Thermosulfuriphilus ammonigenes ST65T, an anaerobic thermophilic chemolithoautotrophic bacterium isolated from a deep-sea hydrothermal vent.</title>
        <authorList>
            <person name="Slobodkina G."/>
            <person name="Allioux M."/>
            <person name="Merkel A."/>
            <person name="Alain K."/>
            <person name="Jebbar M."/>
            <person name="Slobodkin A."/>
        </authorList>
    </citation>
    <scope>NUCLEOTIDE SEQUENCE [LARGE SCALE GENOMIC DNA]</scope>
    <source>
        <strain evidence="7 8">ST65</strain>
    </source>
</reference>
<dbReference type="InterPro" id="IPR001650">
    <property type="entry name" value="Helicase_C-like"/>
</dbReference>
<evidence type="ECO:0000256" key="5">
    <source>
        <dbReference type="ARBA" id="ARBA00038437"/>
    </source>
</evidence>
<dbReference type="PANTHER" id="PTHR47959:SF10">
    <property type="entry name" value="ATP-DEPENDENT RNA HELICASE RHLB"/>
    <property type="match status" value="1"/>
</dbReference>
<dbReference type="PROSITE" id="PS51194">
    <property type="entry name" value="HELICASE_CTER"/>
    <property type="match status" value="1"/>
</dbReference>
<dbReference type="GO" id="GO:0016787">
    <property type="term" value="F:hydrolase activity"/>
    <property type="evidence" value="ECO:0007669"/>
    <property type="project" value="UniProtKB-KW"/>
</dbReference>
<dbReference type="GO" id="GO:0005829">
    <property type="term" value="C:cytosol"/>
    <property type="evidence" value="ECO:0007669"/>
    <property type="project" value="TreeGrafter"/>
</dbReference>
<keyword evidence="2" id="KW-0378">Hydrolase</keyword>
<dbReference type="Pfam" id="PF00271">
    <property type="entry name" value="Helicase_C"/>
    <property type="match status" value="1"/>
</dbReference>
<dbReference type="RefSeq" id="WP_166031699.1">
    <property type="nucleotide sequence ID" value="NZ_CP048877.1"/>
</dbReference>
<dbReference type="KEGG" id="tav:G4V39_03945"/>
<dbReference type="EMBL" id="CP048877">
    <property type="protein sequence ID" value="QIJ71479.1"/>
    <property type="molecule type" value="Genomic_DNA"/>
</dbReference>
<evidence type="ECO:0000256" key="6">
    <source>
        <dbReference type="SAM" id="MobiDB-lite"/>
    </source>
</evidence>
<dbReference type="GO" id="GO:0003676">
    <property type="term" value="F:nucleic acid binding"/>
    <property type="evidence" value="ECO:0007669"/>
    <property type="project" value="InterPro"/>
</dbReference>
<keyword evidence="8" id="KW-1185">Reference proteome</keyword>
<evidence type="ECO:0000313" key="8">
    <source>
        <dbReference type="Proteomes" id="UP000502179"/>
    </source>
</evidence>